<dbReference type="GO" id="GO:0019005">
    <property type="term" value="C:SCF ubiquitin ligase complex"/>
    <property type="evidence" value="ECO:0007669"/>
    <property type="project" value="TreeGrafter"/>
</dbReference>
<keyword evidence="6" id="KW-1185">Reference proteome</keyword>
<protein>
    <submittedName>
        <fullName evidence="5">Uncharacterized protein</fullName>
    </submittedName>
</protein>
<dbReference type="Pfam" id="PF12937">
    <property type="entry name" value="F-box-like"/>
    <property type="match status" value="1"/>
</dbReference>
<dbReference type="Pfam" id="PF25372">
    <property type="entry name" value="DUF7885"/>
    <property type="match status" value="2"/>
</dbReference>
<dbReference type="VEuPathDB" id="VectorBase:AFAF013831"/>
<evidence type="ECO:0000313" key="5">
    <source>
        <dbReference type="EnsemblMetazoa" id="AFAF013831-PA"/>
    </source>
</evidence>
<dbReference type="PANTHER" id="PTHR13318:SF190">
    <property type="entry name" value="PARTNER OF PAIRED, ISOFORM B"/>
    <property type="match status" value="1"/>
</dbReference>
<dbReference type="Proteomes" id="UP000075886">
    <property type="component" value="Unassembled WGS sequence"/>
</dbReference>
<dbReference type="EnsemblMetazoa" id="AFAF013831-RA">
    <property type="protein sequence ID" value="AFAF013831-PA"/>
    <property type="gene ID" value="AFAF013831"/>
</dbReference>
<evidence type="ECO:0000259" key="4">
    <source>
        <dbReference type="Pfam" id="PF25372"/>
    </source>
</evidence>
<dbReference type="EMBL" id="AXCN02001874">
    <property type="status" value="NOT_ANNOTATED_CDS"/>
    <property type="molecule type" value="Genomic_DNA"/>
</dbReference>
<feature type="domain" description="F-box" evidence="3">
    <location>
        <begin position="121"/>
        <end position="157"/>
    </location>
</feature>
<name>A0A182QNN9_9DIPT</name>
<feature type="region of interest" description="Disordered" evidence="2">
    <location>
        <begin position="61"/>
        <end position="112"/>
    </location>
</feature>
<dbReference type="InterPro" id="IPR036047">
    <property type="entry name" value="F-box-like_dom_sf"/>
</dbReference>
<dbReference type="SUPFAM" id="SSF81383">
    <property type="entry name" value="F-box domain"/>
    <property type="match status" value="1"/>
</dbReference>
<evidence type="ECO:0000256" key="1">
    <source>
        <dbReference type="ARBA" id="ARBA00022786"/>
    </source>
</evidence>
<dbReference type="InterPro" id="IPR057207">
    <property type="entry name" value="FBXL15_LRR"/>
</dbReference>
<feature type="domain" description="F-box/LRR-repeat protein 15-like leucin rich repeat" evidence="4">
    <location>
        <begin position="195"/>
        <end position="362"/>
    </location>
</feature>
<dbReference type="STRING" id="69004.A0A182QNN9"/>
<sequence>MEEASFMLTEIPGGFISHRPHTIAGGHHHRFAPYPVVLHQPHLQQTVASPAIYTIPSHHLPHHAHHPGHHVHPGHHHHHHAAHHHHHHAALRCASNRPKSPATPPTQPIEDEGTHIGHLYPEILAMIFAKLSVRDRGRAAQVCTVWRDAAYAKSCWRGVEASLHLRRPSPTLFGSLVKRGIKRVQVLSVRRALKDIVIGVPNLESLNLSGCYNITDMAIGHAFAADLPNLKVLNLSLCKQVTDSSLGRITQHLKNVEVLELGGCSNITNTGLLLISWGLKKLRRLNLRSCWHISDHGIGHLAGLSKETADGTPALEYLGLQDCQRLSDEALRHIAQGLTSLRSINLSFCVSVTDSGLKHLARMPRLEELNLRACDNISDIGMAYLTEGCSSISTLDVSFCDKVADHAMVHISQGLFQLRSLSLSACQITDEGLTRVAKSLHDLETLNIGQCSRITDRGLEIVAAELVNLRAIDLYGCTRLTPDALRKINQLPKLAKVNLGLWHVR</sequence>
<dbReference type="FunFam" id="3.80.10.10:FF:000051">
    <property type="entry name" value="F-box and leucine-rich repeat protein 14"/>
    <property type="match status" value="1"/>
</dbReference>
<feature type="domain" description="F-box/LRR-repeat protein 15-like leucin rich repeat" evidence="4">
    <location>
        <begin position="368"/>
        <end position="460"/>
    </location>
</feature>
<evidence type="ECO:0000259" key="3">
    <source>
        <dbReference type="Pfam" id="PF12937"/>
    </source>
</evidence>
<reference evidence="5" key="2">
    <citation type="submission" date="2020-05" db="UniProtKB">
        <authorList>
            <consortium name="EnsemblMetazoa"/>
        </authorList>
    </citation>
    <scope>IDENTIFICATION</scope>
    <source>
        <strain evidence="5">FAR1</strain>
    </source>
</reference>
<dbReference type="SMART" id="SM00368">
    <property type="entry name" value="LRR_RI"/>
    <property type="match status" value="4"/>
</dbReference>
<dbReference type="InterPro" id="IPR006553">
    <property type="entry name" value="Leu-rich_rpt_Cys-con_subtyp"/>
</dbReference>
<dbReference type="InterPro" id="IPR001810">
    <property type="entry name" value="F-box_dom"/>
</dbReference>
<dbReference type="Gene3D" id="1.20.1280.50">
    <property type="match status" value="1"/>
</dbReference>
<organism evidence="5 6">
    <name type="scientific">Anopheles farauti</name>
    <dbReference type="NCBI Taxonomy" id="69004"/>
    <lineage>
        <taxon>Eukaryota</taxon>
        <taxon>Metazoa</taxon>
        <taxon>Ecdysozoa</taxon>
        <taxon>Arthropoda</taxon>
        <taxon>Hexapoda</taxon>
        <taxon>Insecta</taxon>
        <taxon>Pterygota</taxon>
        <taxon>Neoptera</taxon>
        <taxon>Endopterygota</taxon>
        <taxon>Diptera</taxon>
        <taxon>Nematocera</taxon>
        <taxon>Culicoidea</taxon>
        <taxon>Culicidae</taxon>
        <taxon>Anophelinae</taxon>
        <taxon>Anopheles</taxon>
    </lineage>
</organism>
<proteinExistence type="predicted"/>
<dbReference type="Gene3D" id="3.80.10.10">
    <property type="entry name" value="Ribonuclease Inhibitor"/>
    <property type="match status" value="2"/>
</dbReference>
<dbReference type="FunFam" id="1.20.1280.50:FF:000059">
    <property type="entry name" value="Partner of Paired"/>
    <property type="match status" value="1"/>
</dbReference>
<evidence type="ECO:0000313" key="6">
    <source>
        <dbReference type="Proteomes" id="UP000075886"/>
    </source>
</evidence>
<dbReference type="SUPFAM" id="SSF52047">
    <property type="entry name" value="RNI-like"/>
    <property type="match status" value="1"/>
</dbReference>
<dbReference type="AlphaFoldDB" id="A0A182QNN9"/>
<dbReference type="PANTHER" id="PTHR13318">
    <property type="entry name" value="PARTNER OF PAIRED, ISOFORM B-RELATED"/>
    <property type="match status" value="1"/>
</dbReference>
<dbReference type="GO" id="GO:0031146">
    <property type="term" value="P:SCF-dependent proteasomal ubiquitin-dependent protein catabolic process"/>
    <property type="evidence" value="ECO:0007669"/>
    <property type="project" value="TreeGrafter"/>
</dbReference>
<accession>A0A182QNN9</accession>
<dbReference type="SMART" id="SM00367">
    <property type="entry name" value="LRR_CC"/>
    <property type="match status" value="11"/>
</dbReference>
<feature type="compositionally biased region" description="Basic residues" evidence="2">
    <location>
        <begin position="61"/>
        <end position="90"/>
    </location>
</feature>
<reference evidence="6" key="1">
    <citation type="submission" date="2014-01" db="EMBL/GenBank/DDBJ databases">
        <title>The Genome Sequence of Anopheles farauti FAR1 (V2).</title>
        <authorList>
            <consortium name="The Broad Institute Genomics Platform"/>
            <person name="Neafsey D.E."/>
            <person name="Besansky N."/>
            <person name="Howell P."/>
            <person name="Walton C."/>
            <person name="Young S.K."/>
            <person name="Zeng Q."/>
            <person name="Gargeya S."/>
            <person name="Fitzgerald M."/>
            <person name="Haas B."/>
            <person name="Abouelleil A."/>
            <person name="Allen A.W."/>
            <person name="Alvarado L."/>
            <person name="Arachchi H.M."/>
            <person name="Berlin A.M."/>
            <person name="Chapman S.B."/>
            <person name="Gainer-Dewar J."/>
            <person name="Goldberg J."/>
            <person name="Griggs A."/>
            <person name="Gujja S."/>
            <person name="Hansen M."/>
            <person name="Howarth C."/>
            <person name="Imamovic A."/>
            <person name="Ireland A."/>
            <person name="Larimer J."/>
            <person name="McCowan C."/>
            <person name="Murphy C."/>
            <person name="Pearson M."/>
            <person name="Poon T.W."/>
            <person name="Priest M."/>
            <person name="Roberts A."/>
            <person name="Saif S."/>
            <person name="Shea T."/>
            <person name="Sisk P."/>
            <person name="Sykes S."/>
            <person name="Wortman J."/>
            <person name="Nusbaum C."/>
            <person name="Birren B."/>
        </authorList>
    </citation>
    <scope>NUCLEOTIDE SEQUENCE [LARGE SCALE GENOMIC DNA]</scope>
    <source>
        <strain evidence="6">FAR1</strain>
    </source>
</reference>
<keyword evidence="1" id="KW-0833">Ubl conjugation pathway</keyword>
<evidence type="ECO:0000256" key="2">
    <source>
        <dbReference type="SAM" id="MobiDB-lite"/>
    </source>
</evidence>
<dbReference type="InterPro" id="IPR032675">
    <property type="entry name" value="LRR_dom_sf"/>
</dbReference>